<evidence type="ECO:0000256" key="3">
    <source>
        <dbReference type="ARBA" id="ARBA00022679"/>
    </source>
</evidence>
<protein>
    <recommendedName>
        <fullName evidence="2 6">UTP--glucose-1-phosphate uridylyltransferase</fullName>
        <ecNumber evidence="2 6">2.7.7.9</ecNumber>
    </recommendedName>
    <alternativeName>
        <fullName evidence="6">UDP-glucose pyrophosphorylase</fullName>
    </alternativeName>
</protein>
<keyword evidence="3 6" id="KW-0808">Transferase</keyword>
<gene>
    <name evidence="8" type="primary">galU</name>
    <name evidence="8" type="ORF">GT747_00450</name>
</gene>
<dbReference type="Pfam" id="PF00483">
    <property type="entry name" value="NTP_transferase"/>
    <property type="match status" value="1"/>
</dbReference>
<dbReference type="Gene3D" id="3.90.550.10">
    <property type="entry name" value="Spore Coat Polysaccharide Biosynthesis Protein SpsA, Chain A"/>
    <property type="match status" value="1"/>
</dbReference>
<dbReference type="NCBIfam" id="TIGR01099">
    <property type="entry name" value="galU"/>
    <property type="match status" value="1"/>
</dbReference>
<comment type="caution">
    <text evidence="8">The sequence shown here is derived from an EMBL/GenBank/DDBJ whole genome shotgun (WGS) entry which is preliminary data.</text>
</comment>
<sequence length="291" mass="31577">MQKIRKAVIPAAGLGTRVLPATKAMPKEMLPIVDKPAIQYIVEEAAAAGIEEILIITSRGKGVMEDHFDRSPVLEQKLLDGGKKALYDQVVSIAEIANITYLRQKEQKGLGHAILQAKNFVGDEPFAVLYGDDVIVSQDPVCGQLMRAYETYGKACVGIKEVPAADISKYSSLAVKPLEGNLYAIDNMVEKPQTEAEVLSLFSILGRCVLTPDIFDILEHTAPGAGGEIQLTDAMRELALSEGMVGVDYVGTRYDMGNKLGVLKAIVEVGIDHPEIGEDFRAYLKDFAGRL</sequence>
<evidence type="ECO:0000256" key="5">
    <source>
        <dbReference type="ARBA" id="ARBA00048128"/>
    </source>
</evidence>
<dbReference type="InterPro" id="IPR005835">
    <property type="entry name" value="NTP_transferase_dom"/>
</dbReference>
<dbReference type="Proteomes" id="UP000474718">
    <property type="component" value="Unassembled WGS sequence"/>
</dbReference>
<dbReference type="InterPro" id="IPR029044">
    <property type="entry name" value="Nucleotide-diphossugar_trans"/>
</dbReference>
<dbReference type="RefSeq" id="WP_161213258.1">
    <property type="nucleotide sequence ID" value="NZ_WWVX01000001.1"/>
</dbReference>
<evidence type="ECO:0000313" key="9">
    <source>
        <dbReference type="Proteomes" id="UP000474718"/>
    </source>
</evidence>
<dbReference type="EC" id="2.7.7.9" evidence="2 6"/>
<dbReference type="PANTHER" id="PTHR43197">
    <property type="entry name" value="UTP--GLUCOSE-1-PHOSPHATE URIDYLYLTRANSFERASE"/>
    <property type="match status" value="1"/>
</dbReference>
<dbReference type="EMBL" id="WWVX01000001">
    <property type="protein sequence ID" value="MZL68245.1"/>
    <property type="molecule type" value="Genomic_DNA"/>
</dbReference>
<evidence type="ECO:0000256" key="1">
    <source>
        <dbReference type="ARBA" id="ARBA00006890"/>
    </source>
</evidence>
<dbReference type="PANTHER" id="PTHR43197:SF1">
    <property type="entry name" value="UTP--GLUCOSE-1-PHOSPHATE URIDYLYLTRANSFERASE"/>
    <property type="match status" value="1"/>
</dbReference>
<dbReference type="GO" id="GO:0003983">
    <property type="term" value="F:UTP:glucose-1-phosphate uridylyltransferase activity"/>
    <property type="evidence" value="ECO:0007669"/>
    <property type="project" value="UniProtKB-EC"/>
</dbReference>
<dbReference type="SUPFAM" id="SSF53448">
    <property type="entry name" value="Nucleotide-diphospho-sugar transferases"/>
    <property type="match status" value="1"/>
</dbReference>
<reference evidence="8 9" key="1">
    <citation type="journal article" date="2019" name="Nat. Med.">
        <title>A library of human gut bacterial isolates paired with longitudinal multiomics data enables mechanistic microbiome research.</title>
        <authorList>
            <person name="Poyet M."/>
            <person name="Groussin M."/>
            <person name="Gibbons S.M."/>
            <person name="Avila-Pacheco J."/>
            <person name="Jiang X."/>
            <person name="Kearney S.M."/>
            <person name="Perrotta A.R."/>
            <person name="Berdy B."/>
            <person name="Zhao S."/>
            <person name="Lieberman T.D."/>
            <person name="Swanson P.K."/>
            <person name="Smith M."/>
            <person name="Roesemann S."/>
            <person name="Alexander J.E."/>
            <person name="Rich S.A."/>
            <person name="Livny J."/>
            <person name="Vlamakis H."/>
            <person name="Clish C."/>
            <person name="Bullock K."/>
            <person name="Deik A."/>
            <person name="Scott J."/>
            <person name="Pierce K.A."/>
            <person name="Xavier R.J."/>
            <person name="Alm E.J."/>
        </authorList>
    </citation>
    <scope>NUCLEOTIDE SEQUENCE [LARGE SCALE GENOMIC DNA]</scope>
    <source>
        <strain evidence="8 9">BIOML-A2</strain>
    </source>
</reference>
<accession>A0ABW9WQR7</accession>
<dbReference type="InterPro" id="IPR005771">
    <property type="entry name" value="GalU_uridylyltTrfase_bac/arc"/>
</dbReference>
<feature type="domain" description="Nucleotidyl transferase" evidence="7">
    <location>
        <begin position="6"/>
        <end position="259"/>
    </location>
</feature>
<evidence type="ECO:0000256" key="2">
    <source>
        <dbReference type="ARBA" id="ARBA00012415"/>
    </source>
</evidence>
<evidence type="ECO:0000256" key="4">
    <source>
        <dbReference type="ARBA" id="ARBA00022695"/>
    </source>
</evidence>
<comment type="catalytic activity">
    <reaction evidence="5 6">
        <text>alpha-D-glucose 1-phosphate + UTP + H(+) = UDP-alpha-D-glucose + diphosphate</text>
        <dbReference type="Rhea" id="RHEA:19889"/>
        <dbReference type="ChEBI" id="CHEBI:15378"/>
        <dbReference type="ChEBI" id="CHEBI:33019"/>
        <dbReference type="ChEBI" id="CHEBI:46398"/>
        <dbReference type="ChEBI" id="CHEBI:58601"/>
        <dbReference type="ChEBI" id="CHEBI:58885"/>
        <dbReference type="EC" id="2.7.7.9"/>
    </reaction>
</comment>
<evidence type="ECO:0000313" key="8">
    <source>
        <dbReference type="EMBL" id="MZL68245.1"/>
    </source>
</evidence>
<evidence type="ECO:0000256" key="6">
    <source>
        <dbReference type="RuleBase" id="RU361259"/>
    </source>
</evidence>
<name>A0ABW9WQR7_9FIRM</name>
<keyword evidence="4 6" id="KW-0548">Nucleotidyltransferase</keyword>
<organism evidence="8 9">
    <name type="scientific">Bittarella massiliensis</name>
    <name type="common">ex Durand et al. 2017</name>
    <dbReference type="NCBI Taxonomy" id="1720313"/>
    <lineage>
        <taxon>Bacteria</taxon>
        <taxon>Bacillati</taxon>
        <taxon>Bacillota</taxon>
        <taxon>Clostridia</taxon>
        <taxon>Eubacteriales</taxon>
        <taxon>Oscillospiraceae</taxon>
        <taxon>Bittarella (ex Durand et al. 2017)</taxon>
    </lineage>
</organism>
<dbReference type="CDD" id="cd02541">
    <property type="entry name" value="UGPase_prokaryotic"/>
    <property type="match status" value="1"/>
</dbReference>
<evidence type="ECO:0000259" key="7">
    <source>
        <dbReference type="Pfam" id="PF00483"/>
    </source>
</evidence>
<comment type="similarity">
    <text evidence="1 6">Belongs to the UDPGP type 2 family.</text>
</comment>
<proteinExistence type="inferred from homology"/>
<keyword evidence="9" id="KW-1185">Reference proteome</keyword>